<sequence length="76" mass="8990">IELFGKYRRMLTPGLNFIIPIIERVAHKQSMRTRELQVSVETKTQDNVFVTVRVSVQYRVENKDAVYNAFYQLEDP</sequence>
<evidence type="ECO:0000313" key="4">
    <source>
        <dbReference type="Proteomes" id="UP000262878"/>
    </source>
</evidence>
<dbReference type="PANTHER" id="PTHR43327:SF10">
    <property type="entry name" value="STOMATIN-LIKE PROTEIN 2, MITOCHONDRIAL"/>
    <property type="match status" value="1"/>
</dbReference>
<dbReference type="InterPro" id="IPR001107">
    <property type="entry name" value="Band_7"/>
</dbReference>
<feature type="non-terminal residue" evidence="3">
    <location>
        <position position="76"/>
    </location>
</feature>
<comment type="subcellular location">
    <subcellularLocation>
        <location evidence="1">Membrane</location>
        <topology evidence="1">Single-pass membrane protein</topology>
    </subcellularLocation>
</comment>
<evidence type="ECO:0000256" key="1">
    <source>
        <dbReference type="ARBA" id="ARBA00004167"/>
    </source>
</evidence>
<dbReference type="InterPro" id="IPR036013">
    <property type="entry name" value="Band_7/SPFH_dom_sf"/>
</dbReference>
<comment type="caution">
    <text evidence="3">The sequence shown here is derived from an EMBL/GenBank/DDBJ whole genome shotgun (WGS) entry which is preliminary data.</text>
</comment>
<accession>A0A348WM42</accession>
<dbReference type="AlphaFoldDB" id="A0A348WM42"/>
<dbReference type="PANTHER" id="PTHR43327">
    <property type="entry name" value="STOMATIN-LIKE PROTEIN 2, MITOCHONDRIAL"/>
    <property type="match status" value="1"/>
</dbReference>
<proteinExistence type="predicted"/>
<protein>
    <submittedName>
        <fullName evidence="3">SPFH domain-containing protein</fullName>
    </submittedName>
</protein>
<dbReference type="SUPFAM" id="SSF117892">
    <property type="entry name" value="Band 7/SPFH domain"/>
    <property type="match status" value="1"/>
</dbReference>
<organism evidence="3 4">
    <name type="scientific">Idiomarina baltica</name>
    <dbReference type="NCBI Taxonomy" id="190892"/>
    <lineage>
        <taxon>Bacteria</taxon>
        <taxon>Pseudomonadati</taxon>
        <taxon>Pseudomonadota</taxon>
        <taxon>Gammaproteobacteria</taxon>
        <taxon>Alteromonadales</taxon>
        <taxon>Idiomarinaceae</taxon>
        <taxon>Idiomarina</taxon>
    </lineage>
</organism>
<dbReference type="Proteomes" id="UP000262878">
    <property type="component" value="Unassembled WGS sequence"/>
</dbReference>
<dbReference type="Pfam" id="PF01145">
    <property type="entry name" value="Band_7"/>
    <property type="match status" value="1"/>
</dbReference>
<gene>
    <name evidence="3" type="ORF">DCR58_02325</name>
</gene>
<dbReference type="GO" id="GO:0016020">
    <property type="term" value="C:membrane"/>
    <property type="evidence" value="ECO:0007669"/>
    <property type="project" value="UniProtKB-SubCell"/>
</dbReference>
<name>A0A348WM42_9GAMM</name>
<feature type="domain" description="Band 7" evidence="2">
    <location>
        <begin position="4"/>
        <end position="73"/>
    </location>
</feature>
<dbReference type="InterPro" id="IPR050710">
    <property type="entry name" value="Band7/mec-2_domain"/>
</dbReference>
<reference evidence="3 4" key="1">
    <citation type="journal article" date="2018" name="Nat. Biotechnol.">
        <title>A standardized bacterial taxonomy based on genome phylogeny substantially revises the tree of life.</title>
        <authorList>
            <person name="Parks D.H."/>
            <person name="Chuvochina M."/>
            <person name="Waite D.W."/>
            <person name="Rinke C."/>
            <person name="Skarshewski A."/>
            <person name="Chaumeil P.A."/>
            <person name="Hugenholtz P."/>
        </authorList>
    </citation>
    <scope>NUCLEOTIDE SEQUENCE [LARGE SCALE GENOMIC DNA]</scope>
    <source>
        <strain evidence="3">UBA9360</strain>
    </source>
</reference>
<evidence type="ECO:0000259" key="2">
    <source>
        <dbReference type="Pfam" id="PF01145"/>
    </source>
</evidence>
<evidence type="ECO:0000313" key="3">
    <source>
        <dbReference type="EMBL" id="HAR55604.1"/>
    </source>
</evidence>
<dbReference type="Gene3D" id="3.30.479.30">
    <property type="entry name" value="Band 7 domain"/>
    <property type="match status" value="1"/>
</dbReference>
<dbReference type="EMBL" id="DMUP01000048">
    <property type="protein sequence ID" value="HAR55604.1"/>
    <property type="molecule type" value="Genomic_DNA"/>
</dbReference>
<feature type="non-terminal residue" evidence="3">
    <location>
        <position position="1"/>
    </location>
</feature>